<keyword evidence="4" id="KW-0597">Phosphoprotein</keyword>
<feature type="region of interest" description="Disordered" evidence="13">
    <location>
        <begin position="1050"/>
        <end position="1072"/>
    </location>
</feature>
<dbReference type="FunFam" id="1.10.510.10:FF:000604">
    <property type="entry name" value="AGC protein kinase"/>
    <property type="match status" value="1"/>
</dbReference>
<dbReference type="InterPro" id="IPR000719">
    <property type="entry name" value="Prot_kinase_dom"/>
</dbReference>
<gene>
    <name evidence="15" type="ORF">PPERSA_02988</name>
</gene>
<evidence type="ECO:0000256" key="9">
    <source>
        <dbReference type="ARBA" id="ARBA00047899"/>
    </source>
</evidence>
<name>A0A0V0QEZ3_PSEPJ</name>
<dbReference type="Pfam" id="PF00069">
    <property type="entry name" value="Pkinase"/>
    <property type="match status" value="2"/>
</dbReference>
<dbReference type="EC" id="2.7.11.1" evidence="2"/>
<evidence type="ECO:0000256" key="10">
    <source>
        <dbReference type="ARBA" id="ARBA00048679"/>
    </source>
</evidence>
<keyword evidence="16" id="KW-1185">Reference proteome</keyword>
<keyword evidence="7 15" id="KW-0418">Kinase</keyword>
<organism evidence="15 16">
    <name type="scientific">Pseudocohnilembus persalinus</name>
    <name type="common">Ciliate</name>
    <dbReference type="NCBI Taxonomy" id="266149"/>
    <lineage>
        <taxon>Eukaryota</taxon>
        <taxon>Sar</taxon>
        <taxon>Alveolata</taxon>
        <taxon>Ciliophora</taxon>
        <taxon>Intramacronucleata</taxon>
        <taxon>Oligohymenophorea</taxon>
        <taxon>Scuticociliatia</taxon>
        <taxon>Philasterida</taxon>
        <taxon>Pseudocohnilembidae</taxon>
        <taxon>Pseudocohnilembus</taxon>
    </lineage>
</organism>
<accession>A0A0V0QEZ3</accession>
<feature type="binding site" evidence="11">
    <location>
        <position position="1757"/>
    </location>
    <ligand>
        <name>ATP</name>
        <dbReference type="ChEBI" id="CHEBI:30616"/>
    </ligand>
</feature>
<evidence type="ECO:0000256" key="12">
    <source>
        <dbReference type="SAM" id="Coils"/>
    </source>
</evidence>
<evidence type="ECO:0000256" key="13">
    <source>
        <dbReference type="SAM" id="MobiDB-lite"/>
    </source>
</evidence>
<feature type="coiled-coil region" evidence="12">
    <location>
        <begin position="1269"/>
        <end position="1296"/>
    </location>
</feature>
<evidence type="ECO:0000256" key="4">
    <source>
        <dbReference type="ARBA" id="ARBA00022553"/>
    </source>
</evidence>
<feature type="region of interest" description="Disordered" evidence="13">
    <location>
        <begin position="1668"/>
        <end position="1693"/>
    </location>
</feature>
<evidence type="ECO:0000259" key="14">
    <source>
        <dbReference type="PROSITE" id="PS50011"/>
    </source>
</evidence>
<comment type="similarity">
    <text evidence="1">Belongs to the protein kinase superfamily. AGC Ser/Thr protein kinase family.</text>
</comment>
<protein>
    <recommendedName>
        <fullName evidence="2">non-specific serine/threonine protein kinase</fullName>
        <ecNumber evidence="2">2.7.11.1</ecNumber>
    </recommendedName>
</protein>
<feature type="region of interest" description="Disordered" evidence="13">
    <location>
        <begin position="956"/>
        <end position="986"/>
    </location>
</feature>
<feature type="compositionally biased region" description="Low complexity" evidence="13">
    <location>
        <begin position="1682"/>
        <end position="1693"/>
    </location>
</feature>
<dbReference type="InterPro" id="IPR011009">
    <property type="entry name" value="Kinase-like_dom_sf"/>
</dbReference>
<feature type="compositionally biased region" description="Low complexity" evidence="13">
    <location>
        <begin position="330"/>
        <end position="352"/>
    </location>
</feature>
<feature type="compositionally biased region" description="Polar residues" evidence="13">
    <location>
        <begin position="406"/>
        <end position="419"/>
    </location>
</feature>
<feature type="compositionally biased region" description="Polar residues" evidence="13">
    <location>
        <begin position="600"/>
        <end position="613"/>
    </location>
</feature>
<proteinExistence type="inferred from homology"/>
<feature type="coiled-coil region" evidence="12">
    <location>
        <begin position="1357"/>
        <end position="1421"/>
    </location>
</feature>
<dbReference type="PANTHER" id="PTHR24351">
    <property type="entry name" value="RIBOSOMAL PROTEIN S6 KINASE"/>
    <property type="match status" value="1"/>
</dbReference>
<evidence type="ECO:0000313" key="16">
    <source>
        <dbReference type="Proteomes" id="UP000054937"/>
    </source>
</evidence>
<keyword evidence="6 11" id="KW-0547">Nucleotide-binding</keyword>
<dbReference type="SMART" id="SM00220">
    <property type="entry name" value="S_TKc"/>
    <property type="match status" value="1"/>
</dbReference>
<dbReference type="Gene3D" id="3.30.200.20">
    <property type="entry name" value="Phosphorylase Kinase, domain 1"/>
    <property type="match status" value="1"/>
</dbReference>
<dbReference type="PROSITE" id="PS00107">
    <property type="entry name" value="PROTEIN_KINASE_ATP"/>
    <property type="match status" value="1"/>
</dbReference>
<keyword evidence="3" id="KW-0723">Serine/threonine-protein kinase</keyword>
<feature type="region of interest" description="Disordered" evidence="13">
    <location>
        <begin position="600"/>
        <end position="628"/>
    </location>
</feature>
<evidence type="ECO:0000256" key="8">
    <source>
        <dbReference type="ARBA" id="ARBA00022840"/>
    </source>
</evidence>
<comment type="catalytic activity">
    <reaction evidence="9">
        <text>L-threonyl-[protein] + ATP = O-phospho-L-threonyl-[protein] + ADP + H(+)</text>
        <dbReference type="Rhea" id="RHEA:46608"/>
        <dbReference type="Rhea" id="RHEA-COMP:11060"/>
        <dbReference type="Rhea" id="RHEA-COMP:11605"/>
        <dbReference type="ChEBI" id="CHEBI:15378"/>
        <dbReference type="ChEBI" id="CHEBI:30013"/>
        <dbReference type="ChEBI" id="CHEBI:30616"/>
        <dbReference type="ChEBI" id="CHEBI:61977"/>
        <dbReference type="ChEBI" id="CHEBI:456216"/>
        <dbReference type="EC" id="2.7.11.1"/>
    </reaction>
</comment>
<dbReference type="PROSITE" id="PS00108">
    <property type="entry name" value="PROTEIN_KINASE_ST"/>
    <property type="match status" value="1"/>
</dbReference>
<dbReference type="InterPro" id="IPR008271">
    <property type="entry name" value="Ser/Thr_kinase_AS"/>
</dbReference>
<feature type="compositionally biased region" description="Low complexity" evidence="13">
    <location>
        <begin position="614"/>
        <end position="628"/>
    </location>
</feature>
<dbReference type="OrthoDB" id="162894at2759"/>
<feature type="region of interest" description="Disordered" evidence="13">
    <location>
        <begin position="282"/>
        <end position="355"/>
    </location>
</feature>
<dbReference type="GO" id="GO:0005524">
    <property type="term" value="F:ATP binding"/>
    <property type="evidence" value="ECO:0007669"/>
    <property type="project" value="UniProtKB-UniRule"/>
</dbReference>
<comment type="caution">
    <text evidence="15">The sequence shown here is derived from an EMBL/GenBank/DDBJ whole genome shotgun (WGS) entry which is preliminary data.</text>
</comment>
<dbReference type="Proteomes" id="UP000054937">
    <property type="component" value="Unassembled WGS sequence"/>
</dbReference>
<keyword evidence="12" id="KW-0175">Coiled coil</keyword>
<dbReference type="InterPro" id="IPR017441">
    <property type="entry name" value="Protein_kinase_ATP_BS"/>
</dbReference>
<keyword evidence="5" id="KW-0808">Transferase</keyword>
<dbReference type="GO" id="GO:0004674">
    <property type="term" value="F:protein serine/threonine kinase activity"/>
    <property type="evidence" value="ECO:0007669"/>
    <property type="project" value="UniProtKB-KW"/>
</dbReference>
<feature type="region of interest" description="Disordered" evidence="13">
    <location>
        <begin position="1436"/>
        <end position="1474"/>
    </location>
</feature>
<dbReference type="InParanoid" id="A0A0V0QEZ3"/>
<dbReference type="Gene3D" id="1.10.510.10">
    <property type="entry name" value="Transferase(Phosphotransferase) domain 1"/>
    <property type="match status" value="2"/>
</dbReference>
<evidence type="ECO:0000256" key="1">
    <source>
        <dbReference type="ARBA" id="ARBA00009903"/>
    </source>
</evidence>
<dbReference type="SUPFAM" id="SSF56112">
    <property type="entry name" value="Protein kinase-like (PK-like)"/>
    <property type="match status" value="1"/>
</dbReference>
<evidence type="ECO:0000256" key="7">
    <source>
        <dbReference type="ARBA" id="ARBA00022777"/>
    </source>
</evidence>
<evidence type="ECO:0000256" key="2">
    <source>
        <dbReference type="ARBA" id="ARBA00012513"/>
    </source>
</evidence>
<evidence type="ECO:0000256" key="3">
    <source>
        <dbReference type="ARBA" id="ARBA00022527"/>
    </source>
</evidence>
<sequence>MQKSYKIIEELQDREHSSDSSACSQKEKISQFQDEYFEQSINSKNENQLQNQSLDILQKENVDKLIQNFLGKKAQSDEQGNIILQQQQEYQKLEVQSPKNIEQKLKQHLSNYKAKKSLETIISDTLEQSKQTLSRQASYQQINSVIQSYYELEQIGEKSVSASKGSKLGINDNQLTNEMDESPSLKINILSNQMKLIRQKRLSFQELNQIYQKHQSDHFFNVNNLQNKKSTLNNFEENANYKQNHINNNQINTLTEFRFQKSQRSCKSETDLPNLKILNEQQQMKKQKKDKPQQSINQKKKEGDKKKLFLDKNLKQKQGFQTDQSDKHNQSSSDQTNTQQVKQNQQKNNQDQDINDVKIFMKKQKKQSKQSSIDDYTVKSENDTNLKLNSSIIIDKEGNAIQIDQNQDGQLSLNNSQNAEKNKDKNKDKNIREQKWLQHQYSLQDQVEQTQFKQNKSNHSTDQPMKIEKNKKKYSDFLENEIENLQMEQSKLIPISQIQKCQQNIKNNAEISELVKEDLEDHNLYLEIHDSIELQVESGTLDKNKKQHNFKHSKNSPSYIRNFFTFEQTSNNNSANNSFDQLIKQGEQYDTIMEQQKQAILQQKKSSSLQNKYSSNINSNNQSENKSTSIKINTSINQNNSQNSNSNSRKNSINFLQQKDSDNSDTSFGLKNKRLQQIQNQYNNQIQKYKQPQEDYINENKKTDFQQELLSQHEQLNASLNPEINNSSYQATKQQIDYKQNSYKNQIMMQSCIFQTDKQQDQKDEKEDFYDQSSSSTNNLMFRSNVDIMKFNKNQYYAQRNSYFNKSQQLLYQGSSRTIQSRRDLNKDQNFQLKQIKSYLKALKIILDYGEKLSQDLEKVDQFQKSKNDQEEQDEINQKPKKKMIISGLKSAMQKLAQRRLQDFQTPKIKPQENESYLNQLNLDKPQQQKQIKRFQTQIQNPENFNQRENQQLQNENNNNNLSKSQNKQKKQTQNINQKQNEENNSIQNVNQMTQDKNSDNENSSKSLSLHTSFEVTIKAKKNNLEQFNLSNKNTLYSSNQTSLSQKFTMVDSKQSSQEGLNSQNSQDMINTNNNKQFENNKQSQIKAKVNKFSHFGKYRKQEPFVNQNTDFMADDEDENLDSNCDSSIDNYNYIALEPMGESQKIYTTIDDEIIKKNLRKKYRKNKSLFLNAISNNYLLQDQKFQNYLKKEKKFKEKYSNSIFCPKEDFITSPIIDKKYKQVIELFDQIQNTYKQYRKYQENQMQNSKQQQISKRPRRSLLILEPQQNKTYSLKNKQLQQQMENYLIKNNLLTNSNILDKNNNFMNTSKVSNKDKMSHSKNQIIVMNVSKKKRHSIQILSQNQNMNKSEIQGQSTFAQLEKVYDESNNNIKIQEKNGNFMNISKKLMSMNQSKKLTSQNIQELINQQQNIEKQIQQNNQGLKIQEENKVLNNSTNLSQSSESFQPQKQSSQITSQNNQLQEKQDNHKFTRKNNKKKSLLILQNIVNEIEELKSKVKNGSQKNLQDNLDKIRELESQKQLQIQGIMSQESLDNISSNSKNDLYQLQFINNEPNQQIINDQVVIKRSEKRNSIIVNNVQEFLGIQKKIKIPFNEHQQNIGNDTFSNIVNNIYSQRRSSIAWKNSHNLTRKKPVTALSPCSSLNSNKSKMNLSKQNNYFLEDQYQQKESSQFQKKVQENKESSQETSETESYSSSDSDILLPKKAWSEGDAINFDIDFQQPLVNIGLKDFEFIKILGVGGYGSVWLTKKINTNDEFAVKIIEIDKDMDEKAIQNLRAERDIFEIIAGDFVVKAFYSFFDQGFLFFVLDYMPGGDFETVLRTYCRLDEDIAKFYAAETILAIEYLHINNIVHRDLKPANILLDKYGHIKLADFGLSEIELEKKVNKKFSKKTLNSIAEIPDIIKSDKVQQYKKSSSELQQEEQLNNFSEDFQNPIQAKHQQDISYQDFEFQLMQSKQIINEKKLKQKQKQKSQKRIVGTPDYIPPEVLNLECTSNPSMDWWALGVIIYEMTVGFTPFGDDTIEGIFQKIKKREIVWPDIGYGEDEMSPELKDLIEKLLDMDYTIRLGANGAQEIKEHPWFKGINWKGIRSEHAKIQLDEYLQDIEEDEEPQKMKLKKEKEEKKMREIFKRSKADNYQINNSKENNQRRHTIMGLDNLFKKKELAELSIKEATEKQRLSQIKEGLEMKKKKQIENIKSQLQYQSENDDNLFETQKDPLQFISVVEEEDN</sequence>
<evidence type="ECO:0000256" key="6">
    <source>
        <dbReference type="ARBA" id="ARBA00022741"/>
    </source>
</evidence>
<reference evidence="15 16" key="1">
    <citation type="journal article" date="2015" name="Sci. Rep.">
        <title>Genome of the facultative scuticociliatosis pathogen Pseudocohnilembus persalinus provides insight into its virulence through horizontal gene transfer.</title>
        <authorList>
            <person name="Xiong J."/>
            <person name="Wang G."/>
            <person name="Cheng J."/>
            <person name="Tian M."/>
            <person name="Pan X."/>
            <person name="Warren A."/>
            <person name="Jiang C."/>
            <person name="Yuan D."/>
            <person name="Miao W."/>
        </authorList>
    </citation>
    <scope>NUCLEOTIDE SEQUENCE [LARGE SCALE GENOMIC DNA]</scope>
    <source>
        <strain evidence="15">36N120E</strain>
    </source>
</reference>
<evidence type="ECO:0000256" key="11">
    <source>
        <dbReference type="PROSITE-ProRule" id="PRU10141"/>
    </source>
</evidence>
<feature type="compositionally biased region" description="Basic and acidic residues" evidence="13">
    <location>
        <begin position="299"/>
        <end position="314"/>
    </location>
</feature>
<dbReference type="EMBL" id="LDAU01000182">
    <property type="protein sequence ID" value="KRX00728.1"/>
    <property type="molecule type" value="Genomic_DNA"/>
</dbReference>
<feature type="compositionally biased region" description="Polar residues" evidence="13">
    <location>
        <begin position="1050"/>
        <end position="1070"/>
    </location>
</feature>
<dbReference type="PROSITE" id="PS50011">
    <property type="entry name" value="PROTEIN_KINASE_DOM"/>
    <property type="match status" value="1"/>
</dbReference>
<feature type="region of interest" description="Disordered" evidence="13">
    <location>
        <begin position="406"/>
        <end position="428"/>
    </location>
</feature>
<evidence type="ECO:0000256" key="5">
    <source>
        <dbReference type="ARBA" id="ARBA00022679"/>
    </source>
</evidence>
<feature type="domain" description="Protein kinase" evidence="14">
    <location>
        <begin position="1728"/>
        <end position="2077"/>
    </location>
</feature>
<keyword evidence="8 11" id="KW-0067">ATP-binding</keyword>
<dbReference type="CDD" id="cd05579">
    <property type="entry name" value="STKc_MAST_like"/>
    <property type="match status" value="1"/>
</dbReference>
<comment type="catalytic activity">
    <reaction evidence="10">
        <text>L-seryl-[protein] + ATP = O-phospho-L-seryl-[protein] + ADP + H(+)</text>
        <dbReference type="Rhea" id="RHEA:17989"/>
        <dbReference type="Rhea" id="RHEA-COMP:9863"/>
        <dbReference type="Rhea" id="RHEA-COMP:11604"/>
        <dbReference type="ChEBI" id="CHEBI:15378"/>
        <dbReference type="ChEBI" id="CHEBI:29999"/>
        <dbReference type="ChEBI" id="CHEBI:30616"/>
        <dbReference type="ChEBI" id="CHEBI:83421"/>
        <dbReference type="ChEBI" id="CHEBI:456216"/>
        <dbReference type="EC" id="2.7.11.1"/>
    </reaction>
</comment>
<feature type="coiled-coil region" evidence="12">
    <location>
        <begin position="1482"/>
        <end position="1517"/>
    </location>
</feature>
<evidence type="ECO:0000313" key="15">
    <source>
        <dbReference type="EMBL" id="KRX00728.1"/>
    </source>
</evidence>
<feature type="compositionally biased region" description="Polar residues" evidence="13">
    <location>
        <begin position="1436"/>
        <end position="1461"/>
    </location>
</feature>